<protein>
    <submittedName>
        <fullName evidence="1">Uncharacterized protein</fullName>
    </submittedName>
</protein>
<dbReference type="AlphaFoldDB" id="A0A6C2U0K6"/>
<dbReference type="Proteomes" id="UP000366872">
    <property type="component" value="Unassembled WGS sequence"/>
</dbReference>
<evidence type="ECO:0000313" key="2">
    <source>
        <dbReference type="Proteomes" id="UP000366872"/>
    </source>
</evidence>
<dbReference type="EMBL" id="CAAHFG010000001">
    <property type="protein sequence ID" value="VGO13407.1"/>
    <property type="molecule type" value="Genomic_DNA"/>
</dbReference>
<dbReference type="RefSeq" id="WP_136078979.1">
    <property type="nucleotide sequence ID" value="NZ_CAAHFG010000001.1"/>
</dbReference>
<name>A0A6C2U0K6_PONDE</name>
<evidence type="ECO:0000313" key="1">
    <source>
        <dbReference type="EMBL" id="VGO13407.1"/>
    </source>
</evidence>
<sequence length="92" mass="10294">MEIKKPPTGYYRQLLPAELQHIRLALTSQPMTGVEKHPGIAEEMAAYLDKSDDEYAAYYANGLRTGAMIPVTPLSQPFKQGHWAPGELFMKS</sequence>
<accession>A0A6C2U0K6</accession>
<proteinExistence type="predicted"/>
<reference evidence="1 2" key="1">
    <citation type="submission" date="2019-04" db="EMBL/GenBank/DDBJ databases">
        <authorList>
            <person name="Van Vliet M D."/>
        </authorList>
    </citation>
    <scope>NUCLEOTIDE SEQUENCE [LARGE SCALE GENOMIC DNA]</scope>
    <source>
        <strain evidence="1 2">F1</strain>
    </source>
</reference>
<organism evidence="1 2">
    <name type="scientific">Pontiella desulfatans</name>
    <dbReference type="NCBI Taxonomy" id="2750659"/>
    <lineage>
        <taxon>Bacteria</taxon>
        <taxon>Pseudomonadati</taxon>
        <taxon>Kiritimatiellota</taxon>
        <taxon>Kiritimatiellia</taxon>
        <taxon>Kiritimatiellales</taxon>
        <taxon>Pontiellaceae</taxon>
        <taxon>Pontiella</taxon>
    </lineage>
</organism>
<gene>
    <name evidence="1" type="ORF">PDESU_01964</name>
</gene>
<keyword evidence="2" id="KW-1185">Reference proteome</keyword>